<accession>A0A3G6J4X4</accession>
<feature type="chain" id="PRO_5038925544" description="Secreted protein" evidence="2">
    <location>
        <begin position="27"/>
        <end position="242"/>
    </location>
</feature>
<dbReference type="RefSeq" id="WP_123926513.1">
    <property type="nucleotide sequence ID" value="NZ_CP033896.1"/>
</dbReference>
<dbReference type="OrthoDB" id="4427703at2"/>
<feature type="signal peptide" evidence="2">
    <location>
        <begin position="1"/>
        <end position="26"/>
    </location>
</feature>
<keyword evidence="2" id="KW-0732">Signal</keyword>
<evidence type="ECO:0000256" key="1">
    <source>
        <dbReference type="SAM" id="MobiDB-lite"/>
    </source>
</evidence>
<dbReference type="PROSITE" id="PS51257">
    <property type="entry name" value="PROKAR_LIPOPROTEIN"/>
    <property type="match status" value="1"/>
</dbReference>
<gene>
    <name evidence="3" type="ORF">CCHOA_02865</name>
</gene>
<evidence type="ECO:0000256" key="2">
    <source>
        <dbReference type="SAM" id="SignalP"/>
    </source>
</evidence>
<dbReference type="EMBL" id="CP033896">
    <property type="protein sequence ID" value="AZA12989.1"/>
    <property type="molecule type" value="Genomic_DNA"/>
</dbReference>
<sequence precursor="true">MYRLTRSKKTLVAVAAVLPLTLAACSGGDNDDNATDTATSTATSTSTTTSTTKTSTKSSSSTTEKEDKDKDKKKDPKPEESTAAAEEVTVTQTATATVVEEVPLDTANPLAPPQIEPAPVQPLGGPNEATPEIENDLRNLLASSLTGPDIQAVFINTFNNTCDAALAEVGGRDAITNKVRAEVPPLPIPPNMGARVDAINNLVVNGDEATAEVTVTANGETRTDSQYFVRQGGRWLLCGQNA</sequence>
<evidence type="ECO:0000313" key="4">
    <source>
        <dbReference type="Proteomes" id="UP000269019"/>
    </source>
</evidence>
<feature type="compositionally biased region" description="Low complexity" evidence="1">
    <location>
        <begin position="35"/>
        <end position="62"/>
    </location>
</feature>
<keyword evidence="4" id="KW-1185">Reference proteome</keyword>
<reference evidence="3 4" key="1">
    <citation type="submission" date="2018-11" db="EMBL/GenBank/DDBJ databases">
        <authorList>
            <person name="Kleinhagauer T."/>
            <person name="Glaeser S.P."/>
            <person name="Spergser J."/>
            <person name="Ruckert C."/>
            <person name="Kaempfer P."/>
            <person name="Busse H.-J."/>
        </authorList>
    </citation>
    <scope>NUCLEOTIDE SEQUENCE [LARGE SCALE GENOMIC DNA]</scope>
    <source>
        <strain evidence="3 4">200CH</strain>
    </source>
</reference>
<feature type="compositionally biased region" description="Low complexity" evidence="1">
    <location>
        <begin position="81"/>
        <end position="92"/>
    </location>
</feature>
<dbReference type="Proteomes" id="UP000269019">
    <property type="component" value="Chromosome"/>
</dbReference>
<dbReference type="AlphaFoldDB" id="A0A3G6J4X4"/>
<proteinExistence type="predicted"/>
<evidence type="ECO:0000313" key="3">
    <source>
        <dbReference type="EMBL" id="AZA12989.1"/>
    </source>
</evidence>
<organism evidence="3 4">
    <name type="scientific">Corynebacterium choanae</name>
    <dbReference type="NCBI Taxonomy" id="1862358"/>
    <lineage>
        <taxon>Bacteria</taxon>
        <taxon>Bacillati</taxon>
        <taxon>Actinomycetota</taxon>
        <taxon>Actinomycetes</taxon>
        <taxon>Mycobacteriales</taxon>
        <taxon>Corynebacteriaceae</taxon>
        <taxon>Corynebacterium</taxon>
    </lineage>
</organism>
<evidence type="ECO:0008006" key="5">
    <source>
        <dbReference type="Google" id="ProtNLM"/>
    </source>
</evidence>
<feature type="region of interest" description="Disordered" evidence="1">
    <location>
        <begin position="25"/>
        <end position="92"/>
    </location>
</feature>
<protein>
    <recommendedName>
        <fullName evidence="5">Secreted protein</fullName>
    </recommendedName>
</protein>
<dbReference type="KEGG" id="ccho:CCHOA_02865"/>
<feature type="compositionally biased region" description="Basic and acidic residues" evidence="1">
    <location>
        <begin position="63"/>
        <end position="80"/>
    </location>
</feature>
<name>A0A3G6J4X4_9CORY</name>